<dbReference type="Proteomes" id="UP001630969">
    <property type="component" value="Unassembled WGS sequence"/>
</dbReference>
<evidence type="ECO:0000256" key="2">
    <source>
        <dbReference type="PROSITE-ProRule" id="PRU00335"/>
    </source>
</evidence>
<dbReference type="InterPro" id="IPR050109">
    <property type="entry name" value="HTH-type_TetR-like_transc_reg"/>
</dbReference>
<reference evidence="4 5" key="1">
    <citation type="submission" date="2024-09" db="EMBL/GenBank/DDBJ databases">
        <title>Aeromonas strains Genome sequencing and assembly.</title>
        <authorList>
            <person name="Hu X."/>
            <person name="Tang B."/>
        </authorList>
    </citation>
    <scope>NUCLEOTIDE SEQUENCE [LARGE SCALE GENOMIC DNA]</scope>
    <source>
        <strain evidence="4 5">NB23SCDHY001</strain>
    </source>
</reference>
<name>A0ABW9GVK6_9GAMM</name>
<dbReference type="SUPFAM" id="SSF46689">
    <property type="entry name" value="Homeodomain-like"/>
    <property type="match status" value="1"/>
</dbReference>
<dbReference type="InterPro" id="IPR054422">
    <property type="entry name" value="TetR-like_HI_0893_C"/>
</dbReference>
<dbReference type="PROSITE" id="PS50977">
    <property type="entry name" value="HTH_TETR_2"/>
    <property type="match status" value="1"/>
</dbReference>
<organism evidence="4 5">
    <name type="scientific">Aeromonas bivalvium</name>
    <dbReference type="NCBI Taxonomy" id="440079"/>
    <lineage>
        <taxon>Bacteria</taxon>
        <taxon>Pseudomonadati</taxon>
        <taxon>Pseudomonadota</taxon>
        <taxon>Gammaproteobacteria</taxon>
        <taxon>Aeromonadales</taxon>
        <taxon>Aeromonadaceae</taxon>
        <taxon>Aeromonas</taxon>
    </lineage>
</organism>
<dbReference type="EMBL" id="JBGXBU010000007">
    <property type="protein sequence ID" value="MFM4894325.1"/>
    <property type="molecule type" value="Genomic_DNA"/>
</dbReference>
<gene>
    <name evidence="4" type="ORF">ACEUDJ_15845</name>
</gene>
<evidence type="ECO:0000313" key="4">
    <source>
        <dbReference type="EMBL" id="MFM4894325.1"/>
    </source>
</evidence>
<dbReference type="Pfam" id="PF00440">
    <property type="entry name" value="TetR_N"/>
    <property type="match status" value="1"/>
</dbReference>
<dbReference type="InterPro" id="IPR001647">
    <property type="entry name" value="HTH_TetR"/>
</dbReference>
<dbReference type="GeneID" id="97221601"/>
<dbReference type="PANTHER" id="PTHR30055:SF207">
    <property type="entry name" value="HTH-TYPE TRANSCRIPTIONAL REPRESSOR FATR"/>
    <property type="match status" value="1"/>
</dbReference>
<sequence length="196" mass="22478">MDKKERIFDAAHDILAEQGFHGLSIAMVAKQARVATGTIYRYFSDKEDLIRLLYRHTIQQCHDLIMSDVDIEETTFTQYRQLWLNVHQIFASDPNALTCKLQYESSPLACELEKDPVILALWEPLDRFYERGRASGLFIDLPIRVLQTLSLESAAQLMQQCRVHELELTDTQREAVIHASWQAILQPSTSLPGICS</sequence>
<dbReference type="PROSITE" id="PS01081">
    <property type="entry name" value="HTH_TETR_1"/>
    <property type="match status" value="1"/>
</dbReference>
<evidence type="ECO:0000313" key="5">
    <source>
        <dbReference type="Proteomes" id="UP001630969"/>
    </source>
</evidence>
<evidence type="ECO:0000259" key="3">
    <source>
        <dbReference type="PROSITE" id="PS50977"/>
    </source>
</evidence>
<evidence type="ECO:0000256" key="1">
    <source>
        <dbReference type="ARBA" id="ARBA00023125"/>
    </source>
</evidence>
<dbReference type="InterPro" id="IPR023772">
    <property type="entry name" value="DNA-bd_HTH_TetR-type_CS"/>
</dbReference>
<feature type="DNA-binding region" description="H-T-H motif" evidence="2">
    <location>
        <begin position="24"/>
        <end position="43"/>
    </location>
</feature>
<accession>A0ABW9GVK6</accession>
<dbReference type="PANTHER" id="PTHR30055">
    <property type="entry name" value="HTH-TYPE TRANSCRIPTIONAL REGULATOR RUTR"/>
    <property type="match status" value="1"/>
</dbReference>
<comment type="caution">
    <text evidence="4">The sequence shown here is derived from an EMBL/GenBank/DDBJ whole genome shotgun (WGS) entry which is preliminary data.</text>
</comment>
<protein>
    <submittedName>
        <fullName evidence="4">TetR/AcrR family transcriptional regulator</fullName>
    </submittedName>
</protein>
<dbReference type="InterPro" id="IPR009057">
    <property type="entry name" value="Homeodomain-like_sf"/>
</dbReference>
<feature type="domain" description="HTH tetR-type" evidence="3">
    <location>
        <begin position="1"/>
        <end position="61"/>
    </location>
</feature>
<dbReference type="RefSeq" id="WP_111874418.1">
    <property type="nucleotide sequence ID" value="NZ_JBGXAX010000008.1"/>
</dbReference>
<proteinExistence type="predicted"/>
<dbReference type="Pfam" id="PF22604">
    <property type="entry name" value="TetR_HI_0893_C"/>
    <property type="match status" value="1"/>
</dbReference>
<dbReference type="Gene3D" id="1.10.357.10">
    <property type="entry name" value="Tetracycline Repressor, domain 2"/>
    <property type="match status" value="1"/>
</dbReference>
<keyword evidence="1 2" id="KW-0238">DNA-binding</keyword>
<keyword evidence="5" id="KW-1185">Reference proteome</keyword>
<dbReference type="PRINTS" id="PR00455">
    <property type="entry name" value="HTHTETR"/>
</dbReference>